<evidence type="ECO:0000313" key="1">
    <source>
        <dbReference type="EMBL" id="KAE8700657.1"/>
    </source>
</evidence>
<dbReference type="EMBL" id="VEPZ02001028">
    <property type="protein sequence ID" value="KAE8700657.1"/>
    <property type="molecule type" value="Genomic_DNA"/>
</dbReference>
<keyword evidence="2" id="KW-1185">Reference proteome</keyword>
<dbReference type="AlphaFoldDB" id="A0A6A3AAB8"/>
<protein>
    <submittedName>
        <fullName evidence="1">Uncharacterized protein</fullName>
    </submittedName>
</protein>
<reference evidence="1" key="1">
    <citation type="submission" date="2019-09" db="EMBL/GenBank/DDBJ databases">
        <title>Draft genome information of white flower Hibiscus syriacus.</title>
        <authorList>
            <person name="Kim Y.-M."/>
        </authorList>
    </citation>
    <scope>NUCLEOTIDE SEQUENCE [LARGE SCALE GENOMIC DNA]</scope>
    <source>
        <strain evidence="1">YM2019G1</strain>
    </source>
</reference>
<evidence type="ECO:0000313" key="2">
    <source>
        <dbReference type="Proteomes" id="UP000436088"/>
    </source>
</evidence>
<sequence length="200" mass="21556">MQTMAVNEAAGIWKLPKSVMVLAWSTGNEFWFPAIAVTIPVDHIGITFKSVLSSSTFWTVQILHWFKGNPSGTISSSAFTIMQALFRNFNLSLGMVISTLFHDGNPNLESKMEVKPKEPPRDAAAEIALQDLFILVGQLIGTEWRGTRPNAASSDGLEKQGRDQGSHVTFCGGFAAVSKGLHGGGLACGITVVNHKIETP</sequence>
<dbReference type="Proteomes" id="UP000436088">
    <property type="component" value="Unassembled WGS sequence"/>
</dbReference>
<organism evidence="1 2">
    <name type="scientific">Hibiscus syriacus</name>
    <name type="common">Rose of Sharon</name>
    <dbReference type="NCBI Taxonomy" id="106335"/>
    <lineage>
        <taxon>Eukaryota</taxon>
        <taxon>Viridiplantae</taxon>
        <taxon>Streptophyta</taxon>
        <taxon>Embryophyta</taxon>
        <taxon>Tracheophyta</taxon>
        <taxon>Spermatophyta</taxon>
        <taxon>Magnoliopsida</taxon>
        <taxon>eudicotyledons</taxon>
        <taxon>Gunneridae</taxon>
        <taxon>Pentapetalae</taxon>
        <taxon>rosids</taxon>
        <taxon>malvids</taxon>
        <taxon>Malvales</taxon>
        <taxon>Malvaceae</taxon>
        <taxon>Malvoideae</taxon>
        <taxon>Hibiscus</taxon>
    </lineage>
</organism>
<gene>
    <name evidence="1" type="ORF">F3Y22_tig00110556pilonHSYRG00519</name>
</gene>
<accession>A0A6A3AAB8</accession>
<name>A0A6A3AAB8_HIBSY</name>
<comment type="caution">
    <text evidence="1">The sequence shown here is derived from an EMBL/GenBank/DDBJ whole genome shotgun (WGS) entry which is preliminary data.</text>
</comment>
<proteinExistence type="predicted"/>